<protein>
    <submittedName>
        <fullName evidence="4">Unplaced genomic scaffold PAXINscaffold_15, whole genome shotgun sequence</fullName>
    </submittedName>
</protein>
<evidence type="ECO:0000313" key="5">
    <source>
        <dbReference type="Proteomes" id="UP000053647"/>
    </source>
</evidence>
<dbReference type="EMBL" id="KN819337">
    <property type="protein sequence ID" value="KIJ15431.1"/>
    <property type="molecule type" value="Genomic_DNA"/>
</dbReference>
<dbReference type="Gene3D" id="3.40.50.300">
    <property type="entry name" value="P-loop containing nucleotide triphosphate hydrolases"/>
    <property type="match status" value="1"/>
</dbReference>
<dbReference type="InterPro" id="IPR027417">
    <property type="entry name" value="P-loop_NTPase"/>
</dbReference>
<dbReference type="SUPFAM" id="SSF52540">
    <property type="entry name" value="P-loop containing nucleoside triphosphate hydrolases"/>
    <property type="match status" value="1"/>
</dbReference>
<dbReference type="AlphaFoldDB" id="A0A0C9U8N4"/>
<accession>A0A0C9U8N4</accession>
<feature type="domain" description="Nephrocystin 3-like N-terminal" evidence="3">
    <location>
        <begin position="224"/>
        <end position="387"/>
    </location>
</feature>
<sequence>MDAASDAATIIQIAQATQQVLNAGLVYAKRYTNAEKSCKLLQYDLRCVLATANIAIDALTRCSSLGKDPNIDDRLIQWFSSDEPKKCLDMLRGMEGLITGRNRTQGVLARIRFAGWVEDKIKDAITLFDKHRAYFHFLLSADIWNDIKDVKERQEVAECILNRVDEENKEIQEAVQTVATEIAEDRDERKKEFDRDQVTSFLQWLDGLDCTIKHEATHSLRQPDTCTWLPKTEKYQSWRGGGNPFLWLGGKAGSGKSVLASAVIDDLQRGKIDEEVLAYFYCDFRIERSVNAHEVLRSLLAQLLRLAPIDGVDCRDAVPDLVQRKEKGASPPNDINLLIPLVLSAAKLHRLPVIVVDALDECRDVEKLLDALKQLNDGHIWLFVTSRPE</sequence>
<keyword evidence="1" id="KW-0677">Repeat</keyword>
<keyword evidence="5" id="KW-1185">Reference proteome</keyword>
<proteinExistence type="predicted"/>
<gene>
    <name evidence="4" type="ORF">PAXINDRAFT_99608</name>
</gene>
<evidence type="ECO:0000256" key="1">
    <source>
        <dbReference type="ARBA" id="ARBA00022737"/>
    </source>
</evidence>
<name>A0A0C9U8N4_PAXIN</name>
<keyword evidence="2" id="KW-0175">Coiled coil</keyword>
<dbReference type="Proteomes" id="UP000053647">
    <property type="component" value="Unassembled WGS sequence"/>
</dbReference>
<dbReference type="InterPro" id="IPR056884">
    <property type="entry name" value="NPHP3-like_N"/>
</dbReference>
<evidence type="ECO:0000313" key="4">
    <source>
        <dbReference type="EMBL" id="KIJ15431.1"/>
    </source>
</evidence>
<feature type="coiled-coil region" evidence="2">
    <location>
        <begin position="157"/>
        <end position="184"/>
    </location>
</feature>
<dbReference type="HOGENOM" id="CLU_709995_0_0_1"/>
<reference evidence="5" key="2">
    <citation type="submission" date="2015-01" db="EMBL/GenBank/DDBJ databases">
        <title>Evolutionary Origins and Diversification of the Mycorrhizal Mutualists.</title>
        <authorList>
            <consortium name="DOE Joint Genome Institute"/>
            <consortium name="Mycorrhizal Genomics Consortium"/>
            <person name="Kohler A."/>
            <person name="Kuo A."/>
            <person name="Nagy L.G."/>
            <person name="Floudas D."/>
            <person name="Copeland A."/>
            <person name="Barry K.W."/>
            <person name="Cichocki N."/>
            <person name="Veneault-Fourrey C."/>
            <person name="LaButti K."/>
            <person name="Lindquist E.A."/>
            <person name="Lipzen A."/>
            <person name="Lundell T."/>
            <person name="Morin E."/>
            <person name="Murat C."/>
            <person name="Riley R."/>
            <person name="Ohm R."/>
            <person name="Sun H."/>
            <person name="Tunlid A."/>
            <person name="Henrissat B."/>
            <person name="Grigoriev I.V."/>
            <person name="Hibbett D.S."/>
            <person name="Martin F."/>
        </authorList>
    </citation>
    <scope>NUCLEOTIDE SEQUENCE [LARGE SCALE GENOMIC DNA]</scope>
    <source>
        <strain evidence="5">ATCC 200175</strain>
    </source>
</reference>
<dbReference type="Pfam" id="PF24883">
    <property type="entry name" value="NPHP3_N"/>
    <property type="match status" value="1"/>
</dbReference>
<reference evidence="4 5" key="1">
    <citation type="submission" date="2014-06" db="EMBL/GenBank/DDBJ databases">
        <authorList>
            <consortium name="DOE Joint Genome Institute"/>
            <person name="Kuo A."/>
            <person name="Kohler A."/>
            <person name="Nagy L.G."/>
            <person name="Floudas D."/>
            <person name="Copeland A."/>
            <person name="Barry K.W."/>
            <person name="Cichocki N."/>
            <person name="Veneault-Fourrey C."/>
            <person name="LaButti K."/>
            <person name="Lindquist E.A."/>
            <person name="Lipzen A."/>
            <person name="Lundell T."/>
            <person name="Morin E."/>
            <person name="Murat C."/>
            <person name="Sun H."/>
            <person name="Tunlid A."/>
            <person name="Henrissat B."/>
            <person name="Grigoriev I.V."/>
            <person name="Hibbett D.S."/>
            <person name="Martin F."/>
            <person name="Nordberg H.P."/>
            <person name="Cantor M.N."/>
            <person name="Hua S.X."/>
        </authorList>
    </citation>
    <scope>NUCLEOTIDE SEQUENCE [LARGE SCALE GENOMIC DNA]</scope>
    <source>
        <strain evidence="4 5">ATCC 200175</strain>
    </source>
</reference>
<dbReference type="OrthoDB" id="3036502at2759"/>
<evidence type="ECO:0000259" key="3">
    <source>
        <dbReference type="Pfam" id="PF24883"/>
    </source>
</evidence>
<evidence type="ECO:0000256" key="2">
    <source>
        <dbReference type="SAM" id="Coils"/>
    </source>
</evidence>
<organism evidence="4 5">
    <name type="scientific">Paxillus involutus ATCC 200175</name>
    <dbReference type="NCBI Taxonomy" id="664439"/>
    <lineage>
        <taxon>Eukaryota</taxon>
        <taxon>Fungi</taxon>
        <taxon>Dikarya</taxon>
        <taxon>Basidiomycota</taxon>
        <taxon>Agaricomycotina</taxon>
        <taxon>Agaricomycetes</taxon>
        <taxon>Agaricomycetidae</taxon>
        <taxon>Boletales</taxon>
        <taxon>Paxilineae</taxon>
        <taxon>Paxillaceae</taxon>
        <taxon>Paxillus</taxon>
    </lineage>
</organism>
<dbReference type="PANTHER" id="PTHR10039">
    <property type="entry name" value="AMELOGENIN"/>
    <property type="match status" value="1"/>
</dbReference>